<dbReference type="InterPro" id="IPR040458">
    <property type="entry name" value="Vid27"/>
</dbReference>
<dbReference type="Proteomes" id="UP000188354">
    <property type="component" value="Chromosome LG03"/>
</dbReference>
<keyword evidence="7" id="KW-1185">Reference proteome</keyword>
<dbReference type="Pfam" id="PF01535">
    <property type="entry name" value="PPR"/>
    <property type="match status" value="5"/>
</dbReference>
<feature type="repeat" description="PPR" evidence="2">
    <location>
        <begin position="317"/>
        <end position="351"/>
    </location>
</feature>
<evidence type="ECO:0000259" key="4">
    <source>
        <dbReference type="Pfam" id="PF08553"/>
    </source>
</evidence>
<dbReference type="FunFam" id="1.25.40.10:FF:000396">
    <property type="entry name" value="Pentatricopeptide repeat-containing protein At2g36730"/>
    <property type="match status" value="1"/>
</dbReference>
<name>A0A4P1RP49_LUPAN</name>
<dbReference type="Gene3D" id="2.130.10.10">
    <property type="entry name" value="YVTN repeat-like/Quinoprotein amine dehydrogenase"/>
    <property type="match status" value="1"/>
</dbReference>
<feature type="repeat" description="PPR" evidence="2">
    <location>
        <begin position="418"/>
        <end position="452"/>
    </location>
</feature>
<feature type="compositionally biased region" description="Acidic residues" evidence="3">
    <location>
        <begin position="633"/>
        <end position="651"/>
    </location>
</feature>
<dbReference type="Pfam" id="PF08553">
    <property type="entry name" value="VID27"/>
    <property type="match status" value="1"/>
</dbReference>
<evidence type="ECO:0000313" key="6">
    <source>
        <dbReference type="EMBL" id="OIW14875.1"/>
    </source>
</evidence>
<protein>
    <submittedName>
        <fullName evidence="6">Uncharacterized protein</fullName>
    </submittedName>
</protein>
<feature type="region of interest" description="Disordered" evidence="3">
    <location>
        <begin position="623"/>
        <end position="662"/>
    </location>
</feature>
<dbReference type="FunFam" id="2.130.10.10:FF:000663">
    <property type="entry name" value="Vacuolar import/degradation Vid27-related protein"/>
    <property type="match status" value="1"/>
</dbReference>
<accession>A0A4P1RP49</accession>
<dbReference type="InterPro" id="IPR002885">
    <property type="entry name" value="PPR_rpt"/>
</dbReference>
<keyword evidence="1" id="KW-0677">Repeat</keyword>
<evidence type="ECO:0000259" key="5">
    <source>
        <dbReference type="Pfam" id="PF23581"/>
    </source>
</evidence>
<dbReference type="Pfam" id="PF20431">
    <property type="entry name" value="E_motif"/>
    <property type="match status" value="1"/>
</dbReference>
<feature type="repeat" description="PPR" evidence="2">
    <location>
        <begin position="216"/>
        <end position="250"/>
    </location>
</feature>
<reference evidence="6 7" key="1">
    <citation type="journal article" date="2017" name="Plant Biotechnol. J.">
        <title>A comprehensive draft genome sequence for lupin (Lupinus angustifolius), an emerging health food: insights into plant-microbe interactions and legume evolution.</title>
        <authorList>
            <person name="Hane J.K."/>
            <person name="Ming Y."/>
            <person name="Kamphuis L.G."/>
            <person name="Nelson M.N."/>
            <person name="Garg G."/>
            <person name="Atkins C.A."/>
            <person name="Bayer P.E."/>
            <person name="Bravo A."/>
            <person name="Bringans S."/>
            <person name="Cannon S."/>
            <person name="Edwards D."/>
            <person name="Foley R."/>
            <person name="Gao L.L."/>
            <person name="Harrison M.J."/>
            <person name="Huang W."/>
            <person name="Hurgobin B."/>
            <person name="Li S."/>
            <person name="Liu C.W."/>
            <person name="McGrath A."/>
            <person name="Morahan G."/>
            <person name="Murray J."/>
            <person name="Weller J."/>
            <person name="Jian J."/>
            <person name="Singh K.B."/>
        </authorList>
    </citation>
    <scope>NUCLEOTIDE SEQUENCE [LARGE SCALE GENOMIC DNA]</scope>
    <source>
        <strain evidence="7">cv. Tanjil</strain>
        <tissue evidence="6">Whole plant</tissue>
    </source>
</reference>
<dbReference type="SUPFAM" id="SSF101908">
    <property type="entry name" value="Putative isomerase YbhE"/>
    <property type="match status" value="1"/>
</dbReference>
<dbReference type="Pfam" id="PF13041">
    <property type="entry name" value="PPR_2"/>
    <property type="match status" value="3"/>
</dbReference>
<dbReference type="FunFam" id="1.25.40.10:FF:001805">
    <property type="entry name" value="Pentatricopeptide repeat-containing protein"/>
    <property type="match status" value="1"/>
</dbReference>
<dbReference type="PANTHER" id="PTHR31913:SF0">
    <property type="entry name" value="VACUOLAR IMPORT AND DEGRADATION PROTEIN 27"/>
    <property type="match status" value="1"/>
</dbReference>
<feature type="domain" description="DUF7135" evidence="5">
    <location>
        <begin position="655"/>
        <end position="817"/>
    </location>
</feature>
<dbReference type="GO" id="GO:0005634">
    <property type="term" value="C:nucleus"/>
    <property type="evidence" value="ECO:0007669"/>
    <property type="project" value="TreeGrafter"/>
</dbReference>
<dbReference type="PANTHER" id="PTHR31913">
    <property type="entry name" value="VACUOLAR IMPORT AND DEGRADATION PROTEIN 27"/>
    <property type="match status" value="1"/>
</dbReference>
<dbReference type="InterPro" id="IPR015943">
    <property type="entry name" value="WD40/YVTN_repeat-like_dom_sf"/>
</dbReference>
<dbReference type="NCBIfam" id="TIGR00756">
    <property type="entry name" value="PPR"/>
    <property type="match status" value="4"/>
</dbReference>
<dbReference type="GO" id="GO:0005737">
    <property type="term" value="C:cytoplasm"/>
    <property type="evidence" value="ECO:0007669"/>
    <property type="project" value="TreeGrafter"/>
</dbReference>
<sequence length="1248" mass="138659">MKLGLTNHARELFDDMPHRDVVSWNALICGYSQNGHPYHALHLFVYMLRHCFRPNQTTIVSLLPCCGCHELILQGRSIHGFGIKAGLGCCAQLNNALASMYAKCDHLEASHFLFREMSDKNVVSWNTMIGAYSQNGYSDKAVVCFKEMLREGFQPSPVTMMNLLSANAIPATVHCYIIKCGLTNDASVVTSLVCLYAKQGFTDMAKLLYKYFPTKDLISLTAIISSYSEKGDIESAAECFIQTLQLDLKPDAVFLISILHGITNPAHFAVGCAFHGYGLKSGLTTNCLVANGLISMYFRFDEIEAALSLFYDMSEKLLITWNSVISGCVQAGKSSEAMELFCKMNMCRQKPDAITIASLLSGCCQLGNLRIGETLHCYILRNKVTMEDFTGTALIDMYTKCGRLDYAEKVFYRIDYPCLATWNSIISAYSLYGLEHKAFSCYAKLQEQGLKPDKITFLGVLAACTHAGLVCEGTEYFYIMKEEFGLIPGLQHYACIVGLLGRAGLFKEAVELINNMEIRPDSAVWGALLSACCIKQEVKLGESLAKKLFFLDYKNGGFYVLMSNLYAIVGRWNDVGRVRDMMRDSGGDGCSGVSVIQVTSLKDTNNNNTHLSEEELVMGANHSREELFSSSDSEQDENEETNFEDANENDEGGSSSDRRIKSPISIDDVDAKLKALKLKYSSSTNIPNAVKLYLHVGGNTPKAKWVTSEKLTSYSFVKTNTVNDEDEDDDDEEEVRDSESFWVLKVGSKIRSKVSVEMQMKIFSDQRRVDFVAGGVWAMKFFTEEHCKVFVTQFENCLFENTYNVEGNEKNKVKIFGKDFIGWANPEAADDSMWEDAEDSFSKSPSPARPTQDLREEFEEASNGGIQSLALGALDNSFLVSDNGIQVVKNFAHGIHGKGAFVNFADGYQSKGSSAFVTPKKTLLMKAETNMLLMSPNTGRQTLHSTGLHQLDIETGKVVTEWKFGKDGTEITMRDIHNDSKGAQMDPSGSTFLGLDDNRLCRWDMRDRHGIVQDLVDSSNTPVLNWAQGHQFSRGTNFQCFATTGDGSIAVGSLDGKIRLYSVSSMRQAKTAFPGLGSPITHVDVTFDGKWIVGTTDTYLVLICTIFSDKDGNMKTGFSGRMGNRIAAPRLLKLSPLDSHLAGANNKFRNAQFSWVTENGKQERHIVATVGKFSVIWNFQQVKDGSHECYRNQQGLKSCYCYKIVLRNDSIVESRFMHDKFAVTDSPEAPLVIATPMKVSSFSMSSRR</sequence>
<dbReference type="Gene3D" id="1.25.40.10">
    <property type="entry name" value="Tetratricopeptide repeat domain"/>
    <property type="match status" value="5"/>
</dbReference>
<evidence type="ECO:0000313" key="7">
    <source>
        <dbReference type="Proteomes" id="UP000188354"/>
    </source>
</evidence>
<dbReference type="STRING" id="3871.A0A4P1RP49"/>
<dbReference type="InterPro" id="IPR046848">
    <property type="entry name" value="E_motif"/>
</dbReference>
<dbReference type="Pfam" id="PF23581">
    <property type="entry name" value="DUF7135"/>
    <property type="match status" value="1"/>
</dbReference>
<evidence type="ECO:0000256" key="1">
    <source>
        <dbReference type="ARBA" id="ARBA00022737"/>
    </source>
</evidence>
<dbReference type="FunFam" id="1.25.40.10:FF:001319">
    <property type="entry name" value="Pentatricopeptide repeat-containing protein"/>
    <property type="match status" value="1"/>
</dbReference>
<dbReference type="AlphaFoldDB" id="A0A4P1RP49"/>
<dbReference type="Gramene" id="OIW14875">
    <property type="protein sequence ID" value="OIW14875"/>
    <property type="gene ID" value="TanjilG_30594"/>
</dbReference>
<feature type="repeat" description="PPR" evidence="2">
    <location>
        <begin position="121"/>
        <end position="155"/>
    </location>
</feature>
<dbReference type="EMBL" id="CM007363">
    <property type="protein sequence ID" value="OIW14875.1"/>
    <property type="molecule type" value="Genomic_DNA"/>
</dbReference>
<proteinExistence type="predicted"/>
<feature type="repeat" description="PPR" evidence="2">
    <location>
        <begin position="20"/>
        <end position="54"/>
    </location>
</feature>
<dbReference type="InterPro" id="IPR011990">
    <property type="entry name" value="TPR-like_helical_dom_sf"/>
</dbReference>
<organism evidence="6 7">
    <name type="scientific">Lupinus angustifolius</name>
    <name type="common">Narrow-leaved blue lupine</name>
    <dbReference type="NCBI Taxonomy" id="3871"/>
    <lineage>
        <taxon>Eukaryota</taxon>
        <taxon>Viridiplantae</taxon>
        <taxon>Streptophyta</taxon>
        <taxon>Embryophyta</taxon>
        <taxon>Tracheophyta</taxon>
        <taxon>Spermatophyta</taxon>
        <taxon>Magnoliopsida</taxon>
        <taxon>eudicotyledons</taxon>
        <taxon>Gunneridae</taxon>
        <taxon>Pentapetalae</taxon>
        <taxon>rosids</taxon>
        <taxon>fabids</taxon>
        <taxon>Fabales</taxon>
        <taxon>Fabaceae</taxon>
        <taxon>Papilionoideae</taxon>
        <taxon>50 kb inversion clade</taxon>
        <taxon>genistoids sensu lato</taxon>
        <taxon>core genistoids</taxon>
        <taxon>Genisteae</taxon>
        <taxon>Lupinus</taxon>
    </lineage>
</organism>
<evidence type="ECO:0000256" key="2">
    <source>
        <dbReference type="PROSITE-ProRule" id="PRU00708"/>
    </source>
</evidence>
<gene>
    <name evidence="6" type="ORF">TanjilG_30594</name>
</gene>
<evidence type="ECO:0000256" key="3">
    <source>
        <dbReference type="SAM" id="MobiDB-lite"/>
    </source>
</evidence>
<dbReference type="InterPro" id="IPR013863">
    <property type="entry name" value="VID27_C"/>
</dbReference>
<dbReference type="FunFam" id="1.25.40.10:FF:000364">
    <property type="entry name" value="Pentatricopeptide repeat (PPR-like) superfamily protein"/>
    <property type="match status" value="1"/>
</dbReference>
<dbReference type="InterPro" id="IPR055559">
    <property type="entry name" value="CYPRO4_DUF7135"/>
</dbReference>
<dbReference type="PROSITE" id="PS51375">
    <property type="entry name" value="PPR"/>
    <property type="match status" value="5"/>
</dbReference>
<feature type="domain" description="Vacuolar import/degradation Vid27 C-terminal" evidence="4">
    <location>
        <begin position="869"/>
        <end position="1191"/>
    </location>
</feature>